<organism evidence="1">
    <name type="scientific">viral metagenome</name>
    <dbReference type="NCBI Taxonomy" id="1070528"/>
    <lineage>
        <taxon>unclassified sequences</taxon>
        <taxon>metagenomes</taxon>
        <taxon>organismal metagenomes</taxon>
    </lineage>
</organism>
<reference evidence="1" key="1">
    <citation type="journal article" date="2020" name="Nature">
        <title>Giant virus diversity and host interactions through global metagenomics.</title>
        <authorList>
            <person name="Schulz F."/>
            <person name="Roux S."/>
            <person name="Paez-Espino D."/>
            <person name="Jungbluth S."/>
            <person name="Walsh D.A."/>
            <person name="Denef V.J."/>
            <person name="McMahon K.D."/>
            <person name="Konstantinidis K.T."/>
            <person name="Eloe-Fadrosh E.A."/>
            <person name="Kyrpides N.C."/>
            <person name="Woyke T."/>
        </authorList>
    </citation>
    <scope>NUCLEOTIDE SEQUENCE</scope>
    <source>
        <strain evidence="1">GVMAG-M-3300020727-4</strain>
    </source>
</reference>
<name>A0A6C0CEW6_9ZZZZ</name>
<dbReference type="AlphaFoldDB" id="A0A6C0CEW6"/>
<protein>
    <submittedName>
        <fullName evidence="1">Uncharacterized protein</fullName>
    </submittedName>
</protein>
<accession>A0A6C0CEW6</accession>
<sequence>MIDFLLINSKLKKMLLRRNLRIRLRCFNDLDKIKIKKFKINERKNKTVVFHYNKNEILEYFKEMKDICRENIKNRRQIKMEMLVEKIKEKRAAIKKD</sequence>
<dbReference type="EMBL" id="MN739405">
    <property type="protein sequence ID" value="QHT03118.1"/>
    <property type="molecule type" value="Genomic_DNA"/>
</dbReference>
<proteinExistence type="predicted"/>
<evidence type="ECO:0000313" key="1">
    <source>
        <dbReference type="EMBL" id="QHT03118.1"/>
    </source>
</evidence>